<sequence length="157" mass="18586">MTTTTTTTATVVVSVLSLLFHISAGETYVYDNGLKATLFPNIEITLANDYHRPIYFMCKNTDKDKKLHPLGVGETYRFNFTQVAFPMRWCFLYINSHTHGFLWVYNMRSRCTKCFWSITNFPNLYRTDRVRWERQKLFLPLGFDITQFLVRESSLWP</sequence>
<reference evidence="2 3" key="1">
    <citation type="submission" date="2018-06" db="EMBL/GenBank/DDBJ databases">
        <title>The Genome of Cuscuta australis (Dodder) Provides Insight into the Evolution of Plant Parasitism.</title>
        <authorList>
            <person name="Liu H."/>
        </authorList>
    </citation>
    <scope>NUCLEOTIDE SEQUENCE [LARGE SCALE GENOMIC DNA]</scope>
    <source>
        <strain evidence="3">cv. Yunnan</strain>
        <tissue evidence="2">Vines</tissue>
    </source>
</reference>
<evidence type="ECO:0008006" key="4">
    <source>
        <dbReference type="Google" id="ProtNLM"/>
    </source>
</evidence>
<name>A0A328CVT1_9ASTE</name>
<dbReference type="EMBL" id="NQVE01000215">
    <property type="protein sequence ID" value="RAL37487.1"/>
    <property type="molecule type" value="Genomic_DNA"/>
</dbReference>
<proteinExistence type="predicted"/>
<organism evidence="2 3">
    <name type="scientific">Cuscuta australis</name>
    <dbReference type="NCBI Taxonomy" id="267555"/>
    <lineage>
        <taxon>Eukaryota</taxon>
        <taxon>Viridiplantae</taxon>
        <taxon>Streptophyta</taxon>
        <taxon>Embryophyta</taxon>
        <taxon>Tracheophyta</taxon>
        <taxon>Spermatophyta</taxon>
        <taxon>Magnoliopsida</taxon>
        <taxon>eudicotyledons</taxon>
        <taxon>Gunneridae</taxon>
        <taxon>Pentapetalae</taxon>
        <taxon>asterids</taxon>
        <taxon>lamiids</taxon>
        <taxon>Solanales</taxon>
        <taxon>Convolvulaceae</taxon>
        <taxon>Cuscuteae</taxon>
        <taxon>Cuscuta</taxon>
        <taxon>Cuscuta subgen. Grammica</taxon>
        <taxon>Cuscuta sect. Cleistogrammica</taxon>
    </lineage>
</organism>
<gene>
    <name evidence="2" type="ORF">DM860_000181</name>
</gene>
<evidence type="ECO:0000313" key="2">
    <source>
        <dbReference type="EMBL" id="RAL37487.1"/>
    </source>
</evidence>
<dbReference type="AlphaFoldDB" id="A0A328CVT1"/>
<dbReference type="Proteomes" id="UP000249390">
    <property type="component" value="Unassembled WGS sequence"/>
</dbReference>
<protein>
    <recommendedName>
        <fullName evidence="4">S-protein homolog</fullName>
    </recommendedName>
</protein>
<feature type="signal peptide" evidence="1">
    <location>
        <begin position="1"/>
        <end position="25"/>
    </location>
</feature>
<keyword evidence="1" id="KW-0732">Signal</keyword>
<evidence type="ECO:0000313" key="3">
    <source>
        <dbReference type="Proteomes" id="UP000249390"/>
    </source>
</evidence>
<feature type="chain" id="PRO_5016444648" description="S-protein homolog" evidence="1">
    <location>
        <begin position="26"/>
        <end position="157"/>
    </location>
</feature>
<comment type="caution">
    <text evidence="2">The sequence shown here is derived from an EMBL/GenBank/DDBJ whole genome shotgun (WGS) entry which is preliminary data.</text>
</comment>
<keyword evidence="3" id="KW-1185">Reference proteome</keyword>
<evidence type="ECO:0000256" key="1">
    <source>
        <dbReference type="SAM" id="SignalP"/>
    </source>
</evidence>
<accession>A0A328CVT1</accession>